<dbReference type="Proteomes" id="UP000283374">
    <property type="component" value="Unassembled WGS sequence"/>
</dbReference>
<evidence type="ECO:0000313" key="2">
    <source>
        <dbReference type="Proteomes" id="UP000283374"/>
    </source>
</evidence>
<gene>
    <name evidence="1" type="ORF">D1825_13755</name>
</gene>
<keyword evidence="2" id="KW-1185">Reference proteome</keyword>
<dbReference type="EMBL" id="QWKP01000212">
    <property type="protein sequence ID" value="RHA38613.1"/>
    <property type="molecule type" value="Genomic_DNA"/>
</dbReference>
<organism evidence="1 2">
    <name type="scientific">Cellulomonas rhizosphaerae</name>
    <dbReference type="NCBI Taxonomy" id="2293719"/>
    <lineage>
        <taxon>Bacteria</taxon>
        <taxon>Bacillati</taxon>
        <taxon>Actinomycetota</taxon>
        <taxon>Actinomycetes</taxon>
        <taxon>Micrococcales</taxon>
        <taxon>Cellulomonadaceae</taxon>
        <taxon>Cellulomonas</taxon>
    </lineage>
</organism>
<sequence length="79" mass="8369">MLADETTRGDLFAVVTTARIARLHEGEPSVLVGEGCAEIAALSFSPIVVNLRDGGTFVVGRLRTPADASILELALWHHG</sequence>
<name>A0A413RJ90_9CELL</name>
<reference evidence="1 2" key="1">
    <citation type="submission" date="2018-08" db="EMBL/GenBank/DDBJ databases">
        <title>Cellulomonas rhizosphaerae sp. nov., a novel actinomycete isolated from soil.</title>
        <authorList>
            <person name="Tian Y."/>
        </authorList>
    </citation>
    <scope>NUCLEOTIDE SEQUENCE [LARGE SCALE GENOMIC DNA]</scope>
    <source>
        <strain evidence="1 2">NEAU-TCZ24</strain>
    </source>
</reference>
<comment type="caution">
    <text evidence="1">The sequence shown here is derived from an EMBL/GenBank/DDBJ whole genome shotgun (WGS) entry which is preliminary data.</text>
</comment>
<protein>
    <submittedName>
        <fullName evidence="1">Uncharacterized protein</fullName>
    </submittedName>
</protein>
<accession>A0A413RJ90</accession>
<evidence type="ECO:0000313" key="1">
    <source>
        <dbReference type="EMBL" id="RHA38613.1"/>
    </source>
</evidence>
<dbReference type="AlphaFoldDB" id="A0A413RJ90"/>
<proteinExistence type="predicted"/>